<dbReference type="SMART" id="SM00049">
    <property type="entry name" value="DEP"/>
    <property type="match status" value="1"/>
</dbReference>
<evidence type="ECO:0000256" key="2">
    <source>
        <dbReference type="ARBA" id="ARBA00023284"/>
    </source>
</evidence>
<name>A0A7S2KRB6_9STRA</name>
<dbReference type="CDD" id="cd04371">
    <property type="entry name" value="DEP"/>
    <property type="match status" value="1"/>
</dbReference>
<dbReference type="InterPro" id="IPR002109">
    <property type="entry name" value="Glutaredoxin"/>
</dbReference>
<evidence type="ECO:0000256" key="1">
    <source>
        <dbReference type="ARBA" id="ARBA00023157"/>
    </source>
</evidence>
<organism evidence="4">
    <name type="scientific">Leptocylindrus danicus</name>
    <dbReference type="NCBI Taxonomy" id="163516"/>
    <lineage>
        <taxon>Eukaryota</taxon>
        <taxon>Sar</taxon>
        <taxon>Stramenopiles</taxon>
        <taxon>Ochrophyta</taxon>
        <taxon>Bacillariophyta</taxon>
        <taxon>Coscinodiscophyceae</taxon>
        <taxon>Chaetocerotophycidae</taxon>
        <taxon>Leptocylindrales</taxon>
        <taxon>Leptocylindraceae</taxon>
        <taxon>Leptocylindrus</taxon>
    </lineage>
</organism>
<keyword evidence="1" id="KW-1015">Disulfide bond</keyword>
<gene>
    <name evidence="4" type="ORF">LDAN0321_LOCUS11334</name>
</gene>
<dbReference type="PROSITE" id="PS00195">
    <property type="entry name" value="GLUTAREDOXIN_1"/>
    <property type="match status" value="1"/>
</dbReference>
<dbReference type="SUPFAM" id="SSF46785">
    <property type="entry name" value="Winged helix' DNA-binding domain"/>
    <property type="match status" value="1"/>
</dbReference>
<protein>
    <recommendedName>
        <fullName evidence="3">DEP domain-containing protein</fullName>
    </recommendedName>
</protein>
<dbReference type="GO" id="GO:0035556">
    <property type="term" value="P:intracellular signal transduction"/>
    <property type="evidence" value="ECO:0007669"/>
    <property type="project" value="InterPro"/>
</dbReference>
<dbReference type="Gene3D" id="1.10.10.10">
    <property type="entry name" value="Winged helix-like DNA-binding domain superfamily/Winged helix DNA-binding domain"/>
    <property type="match status" value="1"/>
</dbReference>
<dbReference type="PRINTS" id="PR00160">
    <property type="entry name" value="GLUTAREDOXIN"/>
</dbReference>
<proteinExistence type="predicted"/>
<dbReference type="AlphaFoldDB" id="A0A7S2KRB6"/>
<evidence type="ECO:0000313" key="4">
    <source>
        <dbReference type="EMBL" id="CAD9584541.1"/>
    </source>
</evidence>
<dbReference type="PANTHER" id="PTHR46361:SF3">
    <property type="entry name" value="ELECTRON CARRIER_ PROTEIN DISULFIDE OXIDOREDUCTASE"/>
    <property type="match status" value="1"/>
</dbReference>
<dbReference type="SUPFAM" id="SSF52833">
    <property type="entry name" value="Thioredoxin-like"/>
    <property type="match status" value="1"/>
</dbReference>
<dbReference type="Gene3D" id="3.40.30.10">
    <property type="entry name" value="Glutaredoxin"/>
    <property type="match status" value="1"/>
</dbReference>
<dbReference type="EMBL" id="HBGY01017477">
    <property type="protein sequence ID" value="CAD9584541.1"/>
    <property type="molecule type" value="Transcribed_RNA"/>
</dbReference>
<evidence type="ECO:0000259" key="3">
    <source>
        <dbReference type="PROSITE" id="PS50186"/>
    </source>
</evidence>
<dbReference type="PANTHER" id="PTHR46361">
    <property type="entry name" value="ELECTRON CARRIER/ PROTEIN DISULFIDE OXIDOREDUCTASE"/>
    <property type="match status" value="1"/>
</dbReference>
<reference evidence="4" key="1">
    <citation type="submission" date="2021-01" db="EMBL/GenBank/DDBJ databases">
        <authorList>
            <person name="Corre E."/>
            <person name="Pelletier E."/>
            <person name="Niang G."/>
            <person name="Scheremetjew M."/>
            <person name="Finn R."/>
            <person name="Kale V."/>
            <person name="Holt S."/>
            <person name="Cochrane G."/>
            <person name="Meng A."/>
            <person name="Brown T."/>
            <person name="Cohen L."/>
        </authorList>
    </citation>
    <scope>NUCLEOTIDE SEQUENCE</scope>
    <source>
        <strain evidence="4">B650</strain>
    </source>
</reference>
<dbReference type="Pfam" id="PF00462">
    <property type="entry name" value="Glutaredoxin"/>
    <property type="match status" value="1"/>
</dbReference>
<accession>A0A7S2KRB6</accession>
<dbReference type="InterPro" id="IPR036390">
    <property type="entry name" value="WH_DNA-bd_sf"/>
</dbReference>
<dbReference type="InterPro" id="IPR011767">
    <property type="entry name" value="GLR_AS"/>
</dbReference>
<dbReference type="InterPro" id="IPR000591">
    <property type="entry name" value="DEP_dom"/>
</dbReference>
<dbReference type="InterPro" id="IPR036388">
    <property type="entry name" value="WH-like_DNA-bd_sf"/>
</dbReference>
<dbReference type="Pfam" id="PF04784">
    <property type="entry name" value="DUF547"/>
    <property type="match status" value="1"/>
</dbReference>
<keyword evidence="2" id="KW-0676">Redox-active center</keyword>
<dbReference type="Pfam" id="PF00610">
    <property type="entry name" value="DEP"/>
    <property type="match status" value="1"/>
</dbReference>
<sequence>MGRVTIFSLNECPHCKRTKAALTARGIPYTEISLSDYPQKRSDMLALADRLTVPQVFFNDEHIGGADDTLAVLEQWDKEAKYATALERYEKEIASVENAPSDVRLEVPTTPPVQAKPEPPRSEDDLILLPNGEEKSILEVTQLLVKGMPRSNLSYRLKVYMNVFTGEEGVDALMKMFQLQSREEAIIFGQLFQKRKLLNHVADDHKFQDTSSFYYRLQAFQEPKVLNTYRIWTDRVDPDSMALLARLKKLMGKIESDCTDDEGYLDYVAAKEHPKYDIFEEAACELQGVNFKDMAEDEKLAFGINLYNLVIKHAFMKVGIPSGVFGRASFFTSVGYNIGGDFLSFSDLENGVLRGNKKAPGKLSQPFSSSDRRSNLALSNVDARIHFALNCGAKSCPPVKKFTSQAINEELRIVAQAFCEQDDNVGIDEANSVLSLSKILSWYRSDFATSTSELPGIIVTFLRGEKRKKLQRMIDDSGKAIKVTFNDYDWGTNASKSEGFSKEKLVLEKFGLAL</sequence>
<dbReference type="InterPro" id="IPR036249">
    <property type="entry name" value="Thioredoxin-like_sf"/>
</dbReference>
<feature type="domain" description="DEP" evidence="3">
    <location>
        <begin position="144"/>
        <end position="219"/>
    </location>
</feature>
<dbReference type="InterPro" id="IPR006869">
    <property type="entry name" value="DUF547"/>
</dbReference>
<dbReference type="PROSITE" id="PS51354">
    <property type="entry name" value="GLUTAREDOXIN_2"/>
    <property type="match status" value="1"/>
</dbReference>
<dbReference type="PROSITE" id="PS50186">
    <property type="entry name" value="DEP"/>
    <property type="match status" value="1"/>
</dbReference>
<dbReference type="InterPro" id="IPR014025">
    <property type="entry name" value="Glutaredoxin_subgr"/>
</dbReference>